<name>A0AA47MPI5_MERPO</name>
<dbReference type="PANTHER" id="PTHR15225:SF4">
    <property type="entry name" value="N-MYC-INTERACTOR"/>
    <property type="match status" value="1"/>
</dbReference>
<feature type="domain" description="NID" evidence="2">
    <location>
        <begin position="302"/>
        <end position="389"/>
    </location>
</feature>
<dbReference type="AlphaFoldDB" id="A0AA47MPI5"/>
<feature type="domain" description="NID" evidence="2">
    <location>
        <begin position="402"/>
        <end position="486"/>
    </location>
</feature>
<feature type="coiled-coil region" evidence="1">
    <location>
        <begin position="131"/>
        <end position="166"/>
    </location>
</feature>
<dbReference type="Proteomes" id="UP001174136">
    <property type="component" value="Unassembled WGS sequence"/>
</dbReference>
<evidence type="ECO:0000256" key="1">
    <source>
        <dbReference type="SAM" id="Coils"/>
    </source>
</evidence>
<proteinExistence type="predicted"/>
<dbReference type="Pfam" id="PF07292">
    <property type="entry name" value="NID"/>
    <property type="match status" value="2"/>
</dbReference>
<evidence type="ECO:0000313" key="3">
    <source>
        <dbReference type="EMBL" id="KAK0144089.1"/>
    </source>
</evidence>
<organism evidence="3 4">
    <name type="scientific">Merluccius polli</name>
    <name type="common">Benguela hake</name>
    <name type="synonym">Merluccius cadenati</name>
    <dbReference type="NCBI Taxonomy" id="89951"/>
    <lineage>
        <taxon>Eukaryota</taxon>
        <taxon>Metazoa</taxon>
        <taxon>Chordata</taxon>
        <taxon>Craniata</taxon>
        <taxon>Vertebrata</taxon>
        <taxon>Euteleostomi</taxon>
        <taxon>Actinopterygii</taxon>
        <taxon>Neopterygii</taxon>
        <taxon>Teleostei</taxon>
        <taxon>Neoteleostei</taxon>
        <taxon>Acanthomorphata</taxon>
        <taxon>Zeiogadaria</taxon>
        <taxon>Gadariae</taxon>
        <taxon>Gadiformes</taxon>
        <taxon>Gadoidei</taxon>
        <taxon>Merlucciidae</taxon>
        <taxon>Merluccius</taxon>
    </lineage>
</organism>
<protein>
    <submittedName>
        <fullName evidence="3">N-myc-interactor</fullName>
    </submittedName>
</protein>
<sequence length="557" mass="62384">MYCSKTNSRYSLSFPLVTSSSAASSSPFASSRRAETESGTSSARLLWLGSARTRDTSPPDRRLLLKYSVNLATMRSSRSAGRPSTMRVVDPAAIADYRETSSPSASTSNMANYGCEIKDAMEKWEILKAKVEEAISMKDELTLEVVKQQEEKNDAEVAMNIALEEQERYRQTCKEATLAIEVSLLAAVHCGIGYRPTPKACTLWYRVQAYTKGLYAVDEIRRHQTHIQTLKDKLKDSNRFLDFKRAEFDRKTNEIKLCAQIPGIKLKFSDVQKEDGDNDVSHISGFFTITQRPTILLTGGQALLTFEEKEVAYKIQKMAKCSVSCGQKILDVRPKSLTLGPSVKFVIQLDVSKKELMFSGVQSTMPEERIRDRLECSFSKPSRGGGEVERLEYDHNMGTGKVTFLNTGVAESLALIGKYTVDLDQQEIVEVAPVIQYHLEGFQTFCGAPERCVLLDKIKDIDAEDEMTDMLEIFFQKPSNSGGELEAIKYLSKGNELLALFDVIDMKLVREFTSSRRTLLQGPDTPKYLQIIFPEDTFVNLPPLVFTAALGLNVGFR</sequence>
<dbReference type="GO" id="GO:0005737">
    <property type="term" value="C:cytoplasm"/>
    <property type="evidence" value="ECO:0007669"/>
    <property type="project" value="TreeGrafter"/>
</dbReference>
<dbReference type="InterPro" id="IPR009909">
    <property type="entry name" value="Nmi/IFP35_dom"/>
</dbReference>
<dbReference type="PANTHER" id="PTHR15225">
    <property type="entry name" value="INTERFERON-INDUCED PROTEIN 35/NMI N-MYC/STAT INTERACTING PROTEIN"/>
    <property type="match status" value="1"/>
</dbReference>
<keyword evidence="4" id="KW-1185">Reference proteome</keyword>
<accession>A0AA47MPI5</accession>
<evidence type="ECO:0000313" key="4">
    <source>
        <dbReference type="Proteomes" id="UP001174136"/>
    </source>
</evidence>
<gene>
    <name evidence="3" type="primary">NMI</name>
    <name evidence="3" type="ORF">N1851_017555</name>
</gene>
<dbReference type="EMBL" id="JAOPHQ010003165">
    <property type="protein sequence ID" value="KAK0144089.1"/>
    <property type="molecule type" value="Genomic_DNA"/>
</dbReference>
<evidence type="ECO:0000259" key="2">
    <source>
        <dbReference type="Pfam" id="PF07292"/>
    </source>
</evidence>
<keyword evidence="1" id="KW-0175">Coiled coil</keyword>
<reference evidence="3" key="1">
    <citation type="journal article" date="2023" name="Front. Mar. Sci.">
        <title>A new Merluccius polli reference genome to investigate the effects of global change in West African waters.</title>
        <authorList>
            <person name="Mateo J.L."/>
            <person name="Blanco-Fernandez C."/>
            <person name="Garcia-Vazquez E."/>
            <person name="Machado-Schiaffino G."/>
        </authorList>
    </citation>
    <scope>NUCLEOTIDE SEQUENCE</scope>
    <source>
        <strain evidence="3">C29</strain>
        <tissue evidence="3">Fin</tissue>
    </source>
</reference>
<comment type="caution">
    <text evidence="3">The sequence shown here is derived from an EMBL/GenBank/DDBJ whole genome shotgun (WGS) entry which is preliminary data.</text>
</comment>